<dbReference type="SMART" id="SM00537">
    <property type="entry name" value="DCX"/>
    <property type="match status" value="1"/>
</dbReference>
<dbReference type="GO" id="GO:0046785">
    <property type="term" value="P:microtubule polymerization"/>
    <property type="evidence" value="ECO:0007669"/>
    <property type="project" value="InterPro"/>
</dbReference>
<sequence length="288" mass="32872">MAKFLEFFDPELPTPSAYAVGNFTGRFDGVQFPAGYDDGDTPTRAGGSRRYEYARTHFDVSENRASGANSRFVNLYDSTFLKSPAPEAVPHLLQTFRRSHRSEHAPQLKPRDVFERLTDHRFFTGTHRERFDEHGNGRGLAGREDVYIYDGNTESASRVHEVYSTVMRRPHAPVLQKGTLGVQKYGVQVATPKLMWLYRNGDKFDDGTAFYVRPFIKTMDILFLKMADDITLIAGPIRRIYDQNLRLVTSVEEIVDGAKYLCTSGEPPAPPHRLQKFMSEWVVQRFGH</sequence>
<dbReference type="GeneID" id="94195957"/>
<gene>
    <name evidence="2" type="ORF">BcabD6B2_39110</name>
</gene>
<dbReference type="InterPro" id="IPR003533">
    <property type="entry name" value="Doublecortin_dom"/>
</dbReference>
<dbReference type="Gene3D" id="3.10.20.230">
    <property type="entry name" value="Doublecortin domain"/>
    <property type="match status" value="1"/>
</dbReference>
<evidence type="ECO:0000313" key="3">
    <source>
        <dbReference type="Proteomes" id="UP001497744"/>
    </source>
</evidence>
<dbReference type="SUPFAM" id="SSF89837">
    <property type="entry name" value="Doublecortin (DC)"/>
    <property type="match status" value="1"/>
</dbReference>
<dbReference type="CDD" id="cd01617">
    <property type="entry name" value="DCX"/>
    <property type="match status" value="1"/>
</dbReference>
<dbReference type="Proteomes" id="UP001497744">
    <property type="component" value="Unassembled WGS sequence"/>
</dbReference>
<proteinExistence type="predicted"/>
<dbReference type="Pfam" id="PF03607">
    <property type="entry name" value="DCX"/>
    <property type="match status" value="1"/>
</dbReference>
<dbReference type="EMBL" id="BPLF01000003">
    <property type="protein sequence ID" value="GIX64476.1"/>
    <property type="molecule type" value="Genomic_DNA"/>
</dbReference>
<dbReference type="GO" id="GO:0035556">
    <property type="term" value="P:intracellular signal transduction"/>
    <property type="evidence" value="ECO:0007669"/>
    <property type="project" value="InterPro"/>
</dbReference>
<evidence type="ECO:0000259" key="1">
    <source>
        <dbReference type="PROSITE" id="PS50309"/>
    </source>
</evidence>
<feature type="domain" description="Doublecortin" evidence="1">
    <location>
        <begin position="193"/>
        <end position="267"/>
    </location>
</feature>
<evidence type="ECO:0000313" key="2">
    <source>
        <dbReference type="EMBL" id="GIX64476.1"/>
    </source>
</evidence>
<dbReference type="InterPro" id="IPR036572">
    <property type="entry name" value="Doublecortin_dom_sf"/>
</dbReference>
<dbReference type="GO" id="GO:0015631">
    <property type="term" value="F:tubulin binding"/>
    <property type="evidence" value="ECO:0007669"/>
    <property type="project" value="InterPro"/>
</dbReference>
<accession>A0AAV4LXA7</accession>
<organism evidence="2 3">
    <name type="scientific">Babesia caballi</name>
    <dbReference type="NCBI Taxonomy" id="5871"/>
    <lineage>
        <taxon>Eukaryota</taxon>
        <taxon>Sar</taxon>
        <taxon>Alveolata</taxon>
        <taxon>Apicomplexa</taxon>
        <taxon>Aconoidasida</taxon>
        <taxon>Piroplasmida</taxon>
        <taxon>Babesiidae</taxon>
        <taxon>Babesia</taxon>
    </lineage>
</organism>
<dbReference type="RefSeq" id="XP_067716545.1">
    <property type="nucleotide sequence ID" value="XM_067860444.1"/>
</dbReference>
<comment type="caution">
    <text evidence="2">The sequence shown here is derived from an EMBL/GenBank/DDBJ whole genome shotgun (WGS) entry which is preliminary data.</text>
</comment>
<keyword evidence="3" id="KW-1185">Reference proteome</keyword>
<dbReference type="Pfam" id="PF05517">
    <property type="entry name" value="p25-alpha"/>
    <property type="match status" value="1"/>
</dbReference>
<protein>
    <submittedName>
        <fullName evidence="2">Doublecortin</fullName>
    </submittedName>
</protein>
<reference evidence="2 3" key="1">
    <citation type="submission" date="2021-06" db="EMBL/GenBank/DDBJ databases">
        <title>Genome sequence of Babesia caballi.</title>
        <authorList>
            <person name="Yamagishi J."/>
            <person name="Kidaka T."/>
            <person name="Ochi A."/>
        </authorList>
    </citation>
    <scope>NUCLEOTIDE SEQUENCE [LARGE SCALE GENOMIC DNA]</scope>
    <source>
        <strain evidence="2">USDA-D6B2</strain>
    </source>
</reference>
<dbReference type="InterPro" id="IPR008907">
    <property type="entry name" value="TPP/p25"/>
</dbReference>
<dbReference type="PROSITE" id="PS50309">
    <property type="entry name" value="DC"/>
    <property type="match status" value="1"/>
</dbReference>
<name>A0AAV4LXA7_BABCB</name>
<dbReference type="AlphaFoldDB" id="A0AAV4LXA7"/>